<sequence>MENSIPQPTSLSDVKARLPAKSPGSTDPRSWETLREFCVVSMQRHDLLATERLEFAKAALEAISKKRQAQGLKPIEYVAEESWVRAYAISEFGPDPSDPVRDPKTAANAILSNIGEDFQEISELSERWYEKGIDTIRRLRRVKNFVKPLEPVIPHLAVGTRERADAEDWLSLWPRLP</sequence>
<keyword evidence="3" id="KW-1185">Reference proteome</keyword>
<dbReference type="RefSeq" id="WP_344633197.1">
    <property type="nucleotide sequence ID" value="NZ_BAAATJ010000029.1"/>
</dbReference>
<evidence type="ECO:0000313" key="2">
    <source>
        <dbReference type="EMBL" id="GAA2412897.1"/>
    </source>
</evidence>
<accession>A0ABN3IST6</accession>
<feature type="region of interest" description="Disordered" evidence="1">
    <location>
        <begin position="1"/>
        <end position="29"/>
    </location>
</feature>
<protein>
    <submittedName>
        <fullName evidence="2">Uncharacterized protein</fullName>
    </submittedName>
</protein>
<organism evidence="2 3">
    <name type="scientific">Streptomyces glaucosporus</name>
    <dbReference type="NCBI Taxonomy" id="284044"/>
    <lineage>
        <taxon>Bacteria</taxon>
        <taxon>Bacillati</taxon>
        <taxon>Actinomycetota</taxon>
        <taxon>Actinomycetes</taxon>
        <taxon>Kitasatosporales</taxon>
        <taxon>Streptomycetaceae</taxon>
        <taxon>Streptomyces</taxon>
    </lineage>
</organism>
<name>A0ABN3IST6_9ACTN</name>
<reference evidence="2 3" key="1">
    <citation type="journal article" date="2019" name="Int. J. Syst. Evol. Microbiol.">
        <title>The Global Catalogue of Microorganisms (GCM) 10K type strain sequencing project: providing services to taxonomists for standard genome sequencing and annotation.</title>
        <authorList>
            <consortium name="The Broad Institute Genomics Platform"/>
            <consortium name="The Broad Institute Genome Sequencing Center for Infectious Disease"/>
            <person name="Wu L."/>
            <person name="Ma J."/>
        </authorList>
    </citation>
    <scope>NUCLEOTIDE SEQUENCE [LARGE SCALE GENOMIC DNA]</scope>
    <source>
        <strain evidence="2 3">JCM 6921</strain>
    </source>
</reference>
<dbReference type="Proteomes" id="UP001500058">
    <property type="component" value="Unassembled WGS sequence"/>
</dbReference>
<feature type="compositionally biased region" description="Polar residues" evidence="1">
    <location>
        <begin position="1"/>
        <end position="12"/>
    </location>
</feature>
<gene>
    <name evidence="2" type="ORF">GCM10010420_47930</name>
</gene>
<dbReference type="EMBL" id="BAAATJ010000029">
    <property type="protein sequence ID" value="GAA2412897.1"/>
    <property type="molecule type" value="Genomic_DNA"/>
</dbReference>
<evidence type="ECO:0000256" key="1">
    <source>
        <dbReference type="SAM" id="MobiDB-lite"/>
    </source>
</evidence>
<evidence type="ECO:0000313" key="3">
    <source>
        <dbReference type="Proteomes" id="UP001500058"/>
    </source>
</evidence>
<comment type="caution">
    <text evidence="2">The sequence shown here is derived from an EMBL/GenBank/DDBJ whole genome shotgun (WGS) entry which is preliminary data.</text>
</comment>
<proteinExistence type="predicted"/>